<dbReference type="PANTHER" id="PTHR30432:SF1">
    <property type="entry name" value="DNA-BINDING TRANSCRIPTIONAL DUAL REGULATOR MODE"/>
    <property type="match status" value="1"/>
</dbReference>
<dbReference type="EMBL" id="JADKCH010000005">
    <property type="protein sequence ID" value="MBK8572573.1"/>
    <property type="molecule type" value="Genomic_DNA"/>
</dbReference>
<proteinExistence type="predicted"/>
<reference evidence="1 2" key="1">
    <citation type="submission" date="2020-10" db="EMBL/GenBank/DDBJ databases">
        <title>Connecting structure to function with the recovery of over 1000 high-quality activated sludge metagenome-assembled genomes encoding full-length rRNA genes using long-read sequencing.</title>
        <authorList>
            <person name="Singleton C.M."/>
            <person name="Petriglieri F."/>
            <person name="Kristensen J.M."/>
            <person name="Kirkegaard R.H."/>
            <person name="Michaelsen T.Y."/>
            <person name="Andersen M.H."/>
            <person name="Karst S.M."/>
            <person name="Dueholm M.S."/>
            <person name="Nielsen P.H."/>
            <person name="Albertsen M."/>
        </authorList>
    </citation>
    <scope>NUCLEOTIDE SEQUENCE [LARGE SCALE GENOMIC DNA]</scope>
    <source>
        <strain evidence="1">OdNE_18-Q3-R46-58_MAXAC.008</strain>
    </source>
</reference>
<dbReference type="Gene3D" id="1.10.10.10">
    <property type="entry name" value="Winged helix-like DNA-binding domain superfamily/Winged helix DNA-binding domain"/>
    <property type="match status" value="1"/>
</dbReference>
<dbReference type="InterPro" id="IPR051815">
    <property type="entry name" value="Molybdate_resp_trans_reg"/>
</dbReference>
<gene>
    <name evidence="1" type="ORF">IPN91_07960</name>
</gene>
<dbReference type="InterPro" id="IPR036388">
    <property type="entry name" value="WH-like_DNA-bd_sf"/>
</dbReference>
<accession>A0A936F2A2</accession>
<comment type="caution">
    <text evidence="1">The sequence shown here is derived from an EMBL/GenBank/DDBJ whole genome shotgun (WGS) entry which is preliminary data.</text>
</comment>
<name>A0A936F2A2_9BACT</name>
<dbReference type="SUPFAM" id="SSF46785">
    <property type="entry name" value="Winged helix' DNA-binding domain"/>
    <property type="match status" value="1"/>
</dbReference>
<dbReference type="AlphaFoldDB" id="A0A936F2A2"/>
<dbReference type="Proteomes" id="UP000709959">
    <property type="component" value="Unassembled WGS sequence"/>
</dbReference>
<sequence>MTKPAALAVTIRIRIAVGENIAIGQGKADLLEAIGRTGSISAAARDLDMSYRKAWMLVDEMNQCFPSPVVTAAKGGLRGGGAVVTELGQEALNRFRRIQAKALKAIEADVREFRQHLLG</sequence>
<evidence type="ECO:0000313" key="1">
    <source>
        <dbReference type="EMBL" id="MBK8572573.1"/>
    </source>
</evidence>
<dbReference type="PANTHER" id="PTHR30432">
    <property type="entry name" value="TRANSCRIPTIONAL REGULATOR MODE"/>
    <property type="match status" value="1"/>
</dbReference>
<organism evidence="1 2">
    <name type="scientific">Candidatus Geothrix odensensis</name>
    <dbReference type="NCBI Taxonomy" id="2954440"/>
    <lineage>
        <taxon>Bacteria</taxon>
        <taxon>Pseudomonadati</taxon>
        <taxon>Acidobacteriota</taxon>
        <taxon>Holophagae</taxon>
        <taxon>Holophagales</taxon>
        <taxon>Holophagaceae</taxon>
        <taxon>Geothrix</taxon>
    </lineage>
</organism>
<dbReference type="InterPro" id="IPR036390">
    <property type="entry name" value="WH_DNA-bd_sf"/>
</dbReference>
<protein>
    <submittedName>
        <fullName evidence="1">LysR family transcriptional regulator</fullName>
    </submittedName>
</protein>
<evidence type="ECO:0000313" key="2">
    <source>
        <dbReference type="Proteomes" id="UP000709959"/>
    </source>
</evidence>